<dbReference type="EMBL" id="QTSX02000772">
    <property type="protein sequence ID" value="KAJ9085282.1"/>
    <property type="molecule type" value="Genomic_DNA"/>
</dbReference>
<proteinExistence type="predicted"/>
<keyword evidence="2" id="KW-1185">Reference proteome</keyword>
<evidence type="ECO:0000313" key="1">
    <source>
        <dbReference type="EMBL" id="KAJ9085282.1"/>
    </source>
</evidence>
<accession>A0ACC2UEG4</accession>
<dbReference type="Proteomes" id="UP001165960">
    <property type="component" value="Unassembled WGS sequence"/>
</dbReference>
<organism evidence="1 2">
    <name type="scientific">Entomophthora muscae</name>
    <dbReference type="NCBI Taxonomy" id="34485"/>
    <lineage>
        <taxon>Eukaryota</taxon>
        <taxon>Fungi</taxon>
        <taxon>Fungi incertae sedis</taxon>
        <taxon>Zoopagomycota</taxon>
        <taxon>Entomophthoromycotina</taxon>
        <taxon>Entomophthoromycetes</taxon>
        <taxon>Entomophthorales</taxon>
        <taxon>Entomophthoraceae</taxon>
        <taxon>Entomophthora</taxon>
    </lineage>
</organism>
<evidence type="ECO:0000313" key="2">
    <source>
        <dbReference type="Proteomes" id="UP001165960"/>
    </source>
</evidence>
<protein>
    <submittedName>
        <fullName evidence="1">Uncharacterized protein</fullName>
    </submittedName>
</protein>
<comment type="caution">
    <text evidence="1">The sequence shown here is derived from an EMBL/GenBank/DDBJ whole genome shotgun (WGS) entry which is preliminary data.</text>
</comment>
<reference evidence="1" key="1">
    <citation type="submission" date="2022-04" db="EMBL/GenBank/DDBJ databases">
        <title>Genome of the entomopathogenic fungus Entomophthora muscae.</title>
        <authorList>
            <person name="Elya C."/>
            <person name="Lovett B.R."/>
            <person name="Lee E."/>
            <person name="Macias A.M."/>
            <person name="Hajek A.E."/>
            <person name="De Bivort B.L."/>
            <person name="Kasson M.T."/>
            <person name="De Fine Licht H.H."/>
            <person name="Stajich J.E."/>
        </authorList>
    </citation>
    <scope>NUCLEOTIDE SEQUENCE</scope>
    <source>
        <strain evidence="1">Berkeley</strain>
    </source>
</reference>
<sequence length="280" mass="31575">MKQFSSFEKQVFNWIVIAIAVLCNGLLFQLARRLQHRIAELKLAVILACVDMTIALLCISSSFFTNQNLNNTDRLQFLCRFKGPVDFLLLYSSFLLVALIAMERFSKVRDSSISLWILLSIYTATFTSLMLITAVRSEFYLSPSGIDCNTIPEVSVFSFAVLIGFGGFMFISLLVTLYCYMDILGYVRETSSKAKTTHKHVLARAIIICGIYLLLIVPCSILIAVEVTYKYNALNRISLAISFLENLNIVANACITLFAHSLIFDQLQQTFPFTVKCNNQ</sequence>
<name>A0ACC2UEG4_9FUNG</name>
<gene>
    <name evidence="1" type="ORF">DSO57_1015667</name>
</gene>